<dbReference type="Pfam" id="PF03948">
    <property type="entry name" value="Ribosomal_L9_C"/>
    <property type="match status" value="1"/>
</dbReference>
<accession>A0A2P5SZQ0</accession>
<name>A0A2P5SZQ0_9GAMM</name>
<dbReference type="RefSeq" id="WP_136131063.1">
    <property type="nucleotide sequence ID" value="NZ_PDKT01000003.1"/>
</dbReference>
<dbReference type="InterPro" id="IPR020069">
    <property type="entry name" value="Ribosomal_bL9_C"/>
</dbReference>
<sequence>MKIIILDKIKKLGDIGDIINVKSGYARNFLVPKGKAILATKKNISSFEEHSKQMKDKITKNAMMANNRAEKINQLGSITIISKAGKKGKLFGSVGARNIADAITSAGIKVNKNEVRLPNGVLRTVGQHEVCFHLYNEIFAKLIVNIIDCQ</sequence>
<comment type="function">
    <text evidence="7">Binds to the 23S rRNA.</text>
</comment>
<dbReference type="GO" id="GO:0006412">
    <property type="term" value="P:translation"/>
    <property type="evidence" value="ECO:0007669"/>
    <property type="project" value="UniProtKB-UniRule"/>
</dbReference>
<evidence type="ECO:0000313" key="9">
    <source>
        <dbReference type="EMBL" id="PPI87818.1"/>
    </source>
</evidence>
<dbReference type="InterPro" id="IPR036791">
    <property type="entry name" value="Ribosomal_bL9_C_sf"/>
</dbReference>
<dbReference type="GO" id="GO:0003735">
    <property type="term" value="F:structural constituent of ribosome"/>
    <property type="evidence" value="ECO:0007669"/>
    <property type="project" value="InterPro"/>
</dbReference>
<dbReference type="SUPFAM" id="SSF55658">
    <property type="entry name" value="L9 N-domain-like"/>
    <property type="match status" value="1"/>
</dbReference>
<evidence type="ECO:0000256" key="1">
    <source>
        <dbReference type="ARBA" id="ARBA00010605"/>
    </source>
</evidence>
<evidence type="ECO:0000313" key="10">
    <source>
        <dbReference type="Proteomes" id="UP000296153"/>
    </source>
</evidence>
<dbReference type="GO" id="GO:1990904">
    <property type="term" value="C:ribonucleoprotein complex"/>
    <property type="evidence" value="ECO:0007669"/>
    <property type="project" value="UniProtKB-KW"/>
</dbReference>
<protein>
    <recommendedName>
        <fullName evidence="6 7">Large ribosomal subunit protein bL9</fullName>
    </recommendedName>
</protein>
<dbReference type="InterPro" id="IPR036935">
    <property type="entry name" value="Ribosomal_bL9_N_sf"/>
</dbReference>
<proteinExistence type="inferred from homology"/>
<evidence type="ECO:0000256" key="7">
    <source>
        <dbReference type="HAMAP-Rule" id="MF_00503"/>
    </source>
</evidence>
<dbReference type="Gene3D" id="3.10.430.100">
    <property type="entry name" value="Ribosomal protein L9, C-terminal domain"/>
    <property type="match status" value="1"/>
</dbReference>
<comment type="caution">
    <text evidence="9">The sequence shown here is derived from an EMBL/GenBank/DDBJ whole genome shotgun (WGS) entry which is preliminary data.</text>
</comment>
<dbReference type="OrthoDB" id="9788336at2"/>
<keyword evidence="4 7" id="KW-0689">Ribosomal protein</keyword>
<dbReference type="HAMAP" id="MF_00503">
    <property type="entry name" value="Ribosomal_bL9"/>
    <property type="match status" value="1"/>
</dbReference>
<dbReference type="EMBL" id="PDKT01000003">
    <property type="protein sequence ID" value="PPI87818.1"/>
    <property type="molecule type" value="Genomic_DNA"/>
</dbReference>
<organism evidence="9 10">
    <name type="scientific">Candidatus Pantoea edessiphila</name>
    <dbReference type="NCBI Taxonomy" id="2044610"/>
    <lineage>
        <taxon>Bacteria</taxon>
        <taxon>Pseudomonadati</taxon>
        <taxon>Pseudomonadota</taxon>
        <taxon>Gammaproteobacteria</taxon>
        <taxon>Enterobacterales</taxon>
        <taxon>Erwiniaceae</taxon>
        <taxon>Pantoea</taxon>
    </lineage>
</organism>
<evidence type="ECO:0000256" key="5">
    <source>
        <dbReference type="ARBA" id="ARBA00023274"/>
    </source>
</evidence>
<dbReference type="NCBIfam" id="TIGR00158">
    <property type="entry name" value="L9"/>
    <property type="match status" value="1"/>
</dbReference>
<evidence type="ECO:0000256" key="3">
    <source>
        <dbReference type="ARBA" id="ARBA00022884"/>
    </source>
</evidence>
<dbReference type="PROSITE" id="PS00651">
    <property type="entry name" value="RIBOSOMAL_L9"/>
    <property type="match status" value="1"/>
</dbReference>
<keyword evidence="5 7" id="KW-0687">Ribonucleoprotein</keyword>
<dbReference type="InterPro" id="IPR009027">
    <property type="entry name" value="Ribosomal_bL9/RNase_H1_N"/>
</dbReference>
<dbReference type="SUPFAM" id="SSF55653">
    <property type="entry name" value="Ribosomal protein L9 C-domain"/>
    <property type="match status" value="1"/>
</dbReference>
<dbReference type="InterPro" id="IPR020070">
    <property type="entry name" value="Ribosomal_bL9_N"/>
</dbReference>
<evidence type="ECO:0000259" key="8">
    <source>
        <dbReference type="PROSITE" id="PS00651"/>
    </source>
</evidence>
<dbReference type="InterPro" id="IPR020594">
    <property type="entry name" value="Ribosomal_bL9_bac/chp"/>
</dbReference>
<dbReference type="Proteomes" id="UP000296153">
    <property type="component" value="Unassembled WGS sequence"/>
</dbReference>
<dbReference type="Gene3D" id="3.40.5.10">
    <property type="entry name" value="Ribosomal protein L9, N-terminal domain"/>
    <property type="match status" value="1"/>
</dbReference>
<keyword evidence="2 7" id="KW-0699">rRNA-binding</keyword>
<keyword evidence="3 7" id="KW-0694">RNA-binding</keyword>
<dbReference type="PANTHER" id="PTHR21368">
    <property type="entry name" value="50S RIBOSOMAL PROTEIN L9"/>
    <property type="match status" value="1"/>
</dbReference>
<gene>
    <name evidence="7" type="primary">rplI</name>
    <name evidence="9" type="ORF">CRV12_02360</name>
</gene>
<feature type="domain" description="Ribosomal protein L9" evidence="8">
    <location>
        <begin position="13"/>
        <end position="40"/>
    </location>
</feature>
<evidence type="ECO:0000256" key="2">
    <source>
        <dbReference type="ARBA" id="ARBA00022730"/>
    </source>
</evidence>
<dbReference type="Pfam" id="PF01281">
    <property type="entry name" value="Ribosomal_L9_N"/>
    <property type="match status" value="1"/>
</dbReference>
<dbReference type="InterPro" id="IPR000244">
    <property type="entry name" value="Ribosomal_bL9"/>
</dbReference>
<dbReference type="GO" id="GO:0005840">
    <property type="term" value="C:ribosome"/>
    <property type="evidence" value="ECO:0007669"/>
    <property type="project" value="UniProtKB-KW"/>
</dbReference>
<dbReference type="GO" id="GO:0019843">
    <property type="term" value="F:rRNA binding"/>
    <property type="evidence" value="ECO:0007669"/>
    <property type="project" value="UniProtKB-UniRule"/>
</dbReference>
<reference evidence="9 10" key="1">
    <citation type="journal article" date="2018" name="Genome Biol. Evol.">
        <title>Cladogenesis and Genomic Streamlining in Extracellular Endosymbionts of Tropical Stink Bugs.</title>
        <authorList>
            <person name="Otero-Bravo A."/>
            <person name="Goffredi S."/>
            <person name="Sabree Z.L."/>
        </authorList>
    </citation>
    <scope>NUCLEOTIDE SEQUENCE [LARGE SCALE GENOMIC DNA]</scope>
    <source>
        <strain evidence="9 10">SoEE</strain>
    </source>
</reference>
<evidence type="ECO:0000256" key="4">
    <source>
        <dbReference type="ARBA" id="ARBA00022980"/>
    </source>
</evidence>
<evidence type="ECO:0000256" key="6">
    <source>
        <dbReference type="ARBA" id="ARBA00035292"/>
    </source>
</evidence>
<dbReference type="AlphaFoldDB" id="A0A2P5SZQ0"/>
<comment type="similarity">
    <text evidence="1 7">Belongs to the bacterial ribosomal protein bL9 family.</text>
</comment>